<dbReference type="EMBL" id="QAOQ01000002">
    <property type="protein sequence ID" value="PTQ99259.1"/>
    <property type="molecule type" value="Genomic_DNA"/>
</dbReference>
<evidence type="ECO:0000259" key="2">
    <source>
        <dbReference type="Pfam" id="PF12849"/>
    </source>
</evidence>
<dbReference type="Proteomes" id="UP000244168">
    <property type="component" value="Unassembled WGS sequence"/>
</dbReference>
<gene>
    <name evidence="3" type="ORF">C8P68_10275</name>
</gene>
<dbReference type="PANTHER" id="PTHR30570:SF1">
    <property type="entry name" value="PHOSPHATE-BINDING PROTEIN PSTS"/>
    <property type="match status" value="1"/>
</dbReference>
<keyword evidence="1" id="KW-0732">Signal</keyword>
<dbReference type="AlphaFoldDB" id="A0A2T5JBX0"/>
<evidence type="ECO:0000256" key="1">
    <source>
        <dbReference type="ARBA" id="ARBA00022729"/>
    </source>
</evidence>
<proteinExistence type="predicted"/>
<reference evidence="3 4" key="1">
    <citation type="submission" date="2018-04" db="EMBL/GenBank/DDBJ databases">
        <title>Genomic Encyclopedia of Archaeal and Bacterial Type Strains, Phase II (KMG-II): from individual species to whole genera.</title>
        <authorList>
            <person name="Goeker M."/>
        </authorList>
    </citation>
    <scope>NUCLEOTIDE SEQUENCE [LARGE SCALE GENOMIC DNA]</scope>
    <source>
        <strain evidence="3 4">DSM 26809</strain>
    </source>
</reference>
<accession>A0A2T5JBX0</accession>
<evidence type="ECO:0000313" key="4">
    <source>
        <dbReference type="Proteomes" id="UP000244168"/>
    </source>
</evidence>
<keyword evidence="4" id="KW-1185">Reference proteome</keyword>
<name>A0A2T5JBX0_9SPHI</name>
<sequence>MAAILLVTGFGACKHKKQPAKTEDSFMAGTADFLIDESLSPIIDEEEFVFGSLYTEAKPHMVYKSENQALNLLLNDSIRFAILARDLKPDEKKLMERRTLPATVNVFAHDAIALIVNQSSADTNITVSEVKNMLNGKSKSDLNIVFDNPNSSLVRYLKELSGSTELNAKNIYALKSNKEVVKYVSEHPKSIGIVGFAWLNDPDKDYAADVQKVRIMGVKDDTKNKDDNGFTKPSQESLALKTYPLSRDIYIINCTNKQGLGTGFEGFLLSDRGQRIVLKSGLLPAKMPGREINIVTQQPTQ</sequence>
<feature type="domain" description="PBP" evidence="2">
    <location>
        <begin position="40"/>
        <end position="272"/>
    </location>
</feature>
<dbReference type="SUPFAM" id="SSF53850">
    <property type="entry name" value="Periplasmic binding protein-like II"/>
    <property type="match status" value="1"/>
</dbReference>
<protein>
    <submittedName>
        <fullName evidence="3">Phosphate ABC transporter substrate-binding protein (PhoT family)</fullName>
    </submittedName>
</protein>
<evidence type="ECO:0000313" key="3">
    <source>
        <dbReference type="EMBL" id="PTQ99259.1"/>
    </source>
</evidence>
<comment type="caution">
    <text evidence="3">The sequence shown here is derived from an EMBL/GenBank/DDBJ whole genome shotgun (WGS) entry which is preliminary data.</text>
</comment>
<dbReference type="Gene3D" id="3.40.190.10">
    <property type="entry name" value="Periplasmic binding protein-like II"/>
    <property type="match status" value="2"/>
</dbReference>
<dbReference type="PANTHER" id="PTHR30570">
    <property type="entry name" value="PERIPLASMIC PHOSPHATE BINDING COMPONENT OF PHOSPHATE ABC TRANSPORTER"/>
    <property type="match status" value="1"/>
</dbReference>
<dbReference type="Pfam" id="PF12849">
    <property type="entry name" value="PBP_like_2"/>
    <property type="match status" value="1"/>
</dbReference>
<dbReference type="InterPro" id="IPR050811">
    <property type="entry name" value="Phosphate_ABC_transporter"/>
</dbReference>
<dbReference type="InterPro" id="IPR024370">
    <property type="entry name" value="PBP_domain"/>
</dbReference>
<organism evidence="3 4">
    <name type="scientific">Mucilaginibacter yixingensis</name>
    <dbReference type="NCBI Taxonomy" id="1295612"/>
    <lineage>
        <taxon>Bacteria</taxon>
        <taxon>Pseudomonadati</taxon>
        <taxon>Bacteroidota</taxon>
        <taxon>Sphingobacteriia</taxon>
        <taxon>Sphingobacteriales</taxon>
        <taxon>Sphingobacteriaceae</taxon>
        <taxon>Mucilaginibacter</taxon>
    </lineage>
</organism>